<proteinExistence type="predicted"/>
<keyword evidence="5" id="KW-1185">Reference proteome</keyword>
<dbReference type="InterPro" id="IPR052752">
    <property type="entry name" value="NACHT-WD_repeat"/>
</dbReference>
<dbReference type="PhylomeDB" id="A7SG70"/>
<dbReference type="EMBL" id="DS469650">
    <property type="protein sequence ID" value="EDO37261.1"/>
    <property type="molecule type" value="Genomic_DNA"/>
</dbReference>
<feature type="non-terminal residue" evidence="4">
    <location>
        <position position="1"/>
    </location>
</feature>
<dbReference type="eggNOG" id="KOG3602">
    <property type="taxonomic scope" value="Eukaryota"/>
</dbReference>
<keyword evidence="1" id="KW-0853">WD repeat</keyword>
<dbReference type="Pfam" id="PF05729">
    <property type="entry name" value="NACHT"/>
    <property type="match status" value="1"/>
</dbReference>
<organism evidence="4 5">
    <name type="scientific">Nematostella vectensis</name>
    <name type="common">Starlet sea anemone</name>
    <dbReference type="NCBI Taxonomy" id="45351"/>
    <lineage>
        <taxon>Eukaryota</taxon>
        <taxon>Metazoa</taxon>
        <taxon>Cnidaria</taxon>
        <taxon>Anthozoa</taxon>
        <taxon>Hexacorallia</taxon>
        <taxon>Actiniaria</taxon>
        <taxon>Edwardsiidae</taxon>
        <taxon>Nematostella</taxon>
    </lineage>
</organism>
<dbReference type="InterPro" id="IPR057588">
    <property type="entry name" value="NWD1/2-like_WH"/>
</dbReference>
<feature type="domain" description="NACHT" evidence="3">
    <location>
        <begin position="311"/>
        <end position="443"/>
    </location>
</feature>
<gene>
    <name evidence="4" type="ORF">NEMVEDRAFT_v1g40337</name>
</gene>
<dbReference type="Pfam" id="PF13271">
    <property type="entry name" value="DUF4062"/>
    <property type="match status" value="1"/>
</dbReference>
<protein>
    <recommendedName>
        <fullName evidence="3">NACHT domain-containing protein</fullName>
    </recommendedName>
</protein>
<keyword evidence="2" id="KW-0677">Repeat</keyword>
<dbReference type="HOGENOM" id="CLU_028517_0_0_1"/>
<sequence length="629" mass="71825">KIIRIFMSSTFTDTEEERNALMEKVYPKLKEFCKQKGYEFQVVDMRWGVRDVATDLHETTDLCIREIRACQKISAGPNFITLLSEKYGYCPLVPVMPSDELQMIHANCNSTGKDLLDKWYRLDTNCIPASYILQPVSTWIHGFFTEGDKKVRKQAQDDWSRDCTALKNAIVTAIHKAHSDQATVHKYMDTTIGDEITDRMSMLQQLKSSMKQILGINNMLVYKIKWTKKGIDPTNDEHRQYLNTFCRDFQRVLETKITQSISENTSSEIESPIYEEVVQHMMFCQSKLDMFHGRQAVLNSIGDYLREGLGQPLVLHGCSGCGKTSIMAMAAKCARDWIHPEACVVLRFLGTTPKSSTIRRLMKSICEQIKCVYRLTTSIPQGLKDMVELFPSLLASATAKRPLLVLLDSLDQLSPEDGARLLDWLPKHLPGHCKMIVSTLPGAQYRCFPKLKAMFKNDKLFISVPSLPHSDVSDILSMWLQQSGRTLQPAQRDLVMSAFSQCPLPLFLKISFDEACRWHSYTDPGQTRLYGSVRDAINGLLERIEAKHGRILVQHALGYLTAARSGLTETELDDILSSDDEVLDDVFQYWTPPIRRLPPLLWVRIRADLDSYLVDRGSEGARVTYWYHR</sequence>
<name>A7SG70_NEMVE</name>
<dbReference type="InParanoid" id="A7SG70"/>
<dbReference type="SUPFAM" id="SSF52540">
    <property type="entry name" value="P-loop containing nucleoside triphosphate hydrolases"/>
    <property type="match status" value="1"/>
</dbReference>
<dbReference type="InterPro" id="IPR007111">
    <property type="entry name" value="NACHT_NTPase"/>
</dbReference>
<dbReference type="InterPro" id="IPR025139">
    <property type="entry name" value="DUF4062"/>
</dbReference>
<evidence type="ECO:0000313" key="4">
    <source>
        <dbReference type="EMBL" id="EDO37261.1"/>
    </source>
</evidence>
<dbReference type="OMA" id="HTANERN"/>
<dbReference type="Proteomes" id="UP000001593">
    <property type="component" value="Unassembled WGS sequence"/>
</dbReference>
<dbReference type="Gene3D" id="3.40.50.300">
    <property type="entry name" value="P-loop containing nucleotide triphosphate hydrolases"/>
    <property type="match status" value="1"/>
</dbReference>
<evidence type="ECO:0000256" key="2">
    <source>
        <dbReference type="ARBA" id="ARBA00022737"/>
    </source>
</evidence>
<feature type="non-terminal residue" evidence="4">
    <location>
        <position position="629"/>
    </location>
</feature>
<dbReference type="PANTHER" id="PTHR19871:SF14">
    <property type="entry name" value="DUF4062 DOMAIN-CONTAINING PROTEIN"/>
    <property type="match status" value="1"/>
</dbReference>
<accession>A7SG70</accession>
<dbReference type="Pfam" id="PF25469">
    <property type="entry name" value="WHD_NWD1"/>
    <property type="match status" value="1"/>
</dbReference>
<evidence type="ECO:0000313" key="5">
    <source>
        <dbReference type="Proteomes" id="UP000001593"/>
    </source>
</evidence>
<reference evidence="4 5" key="1">
    <citation type="journal article" date="2007" name="Science">
        <title>Sea anemone genome reveals ancestral eumetazoan gene repertoire and genomic organization.</title>
        <authorList>
            <person name="Putnam N.H."/>
            <person name="Srivastava M."/>
            <person name="Hellsten U."/>
            <person name="Dirks B."/>
            <person name="Chapman J."/>
            <person name="Salamov A."/>
            <person name="Terry A."/>
            <person name="Shapiro H."/>
            <person name="Lindquist E."/>
            <person name="Kapitonov V.V."/>
            <person name="Jurka J."/>
            <person name="Genikhovich G."/>
            <person name="Grigoriev I.V."/>
            <person name="Lucas S.M."/>
            <person name="Steele R.E."/>
            <person name="Finnerty J.R."/>
            <person name="Technau U."/>
            <person name="Martindale M.Q."/>
            <person name="Rokhsar D.S."/>
        </authorList>
    </citation>
    <scope>NUCLEOTIDE SEQUENCE [LARGE SCALE GENOMIC DNA]</scope>
    <source>
        <strain evidence="5">CH2 X CH6</strain>
    </source>
</reference>
<dbReference type="AlphaFoldDB" id="A7SG70"/>
<evidence type="ECO:0000259" key="3">
    <source>
        <dbReference type="PROSITE" id="PS50837"/>
    </source>
</evidence>
<dbReference type="PROSITE" id="PS50837">
    <property type="entry name" value="NACHT"/>
    <property type="match status" value="1"/>
</dbReference>
<dbReference type="InterPro" id="IPR027417">
    <property type="entry name" value="P-loop_NTPase"/>
</dbReference>
<dbReference type="PANTHER" id="PTHR19871">
    <property type="entry name" value="BETA TRANSDUCIN-RELATED PROTEIN"/>
    <property type="match status" value="1"/>
</dbReference>
<evidence type="ECO:0000256" key="1">
    <source>
        <dbReference type="ARBA" id="ARBA00022574"/>
    </source>
</evidence>
<dbReference type="CDD" id="cd00267">
    <property type="entry name" value="ABC_ATPase"/>
    <property type="match status" value="1"/>
</dbReference>
<dbReference type="STRING" id="45351.A7SG70"/>